<gene>
    <name evidence="6" type="ORF">FLAG1_05419</name>
</gene>
<evidence type="ECO:0000259" key="5">
    <source>
        <dbReference type="PROSITE" id="PS50013"/>
    </source>
</evidence>
<sequence>MRFVLPETTSTQLNALNHRKSIATSRVFVSLSLFCATSFLALRLGTRDGMTVATRSKNHDAARLQESVDTKAAPNAGKVQSPPKGGAAEKIDPGFEKDITIGEFIGHRVDTENSTVDIRVKWQDGETTWESEWSLQEKAPALVFKYWEKLDGREAATSLDTYHVFKILKRAPPSDKLGNCQHMYQVQWVGYRPAEATWEHESKLRTITPNKLKKFETKQMASGASEKRKSTRGPGRPRKKPRVRTRGLYQRNIVAKFHGVMDASVDVKDAASRLAEFADEAVGFFHQLDPCKKNVTNRLEQLESLSRLANEVELVPSTDSNDTEKQLEFTTHILLHCSEIIKDILTELDWRALTLSRPESSAVYRDLNEKRVKDLFEDLKREQLCLVAFRKSEFKSLSCVPDSKDRPKYSKSFNQREKELLHYLFVTNPQLDFASLEVAKGHVLEGTCTWITEIPDFRYWLLPLGKCKGLVIQGSQGTGKTMLASYITGQLERLSGHTPDDTVLYFFCSQGNIYKNSATAVLRGLIWQLCRLRPQLICHGLEKVRAHGSDRIALAKNMVETLWQIFIAMIRDPAAGTITCILDGIDECDVASIQSLTDRVSKLIISPKCPQNFRFLMTCLSVPPLTKYKATISILSLDSELQKYNARDVQLYIKSNLKKIAHDNGWSLQLHDQVATALASRPNQSFHWASLVLFDLRYKSQLQIPLYIRCLSNSFETIYGNTLQEIPVEYRKRVRLLFSWLLLTYHPLTIEELDAFMGHETSDSETSIEDLTTCIKLCTSLLVIKPETRKSGLKYETVQTLQLSQRSVRDFLHRYMTAERAGPGVFRILSDKDHESIASRCLNLTEELLPVWSEEKKDDRCNLVLPYAARFWFRHLGECPQLLEDGKTTEKAMFRDAQEYIKEQWTAVKYGHHYSTINGLKEVTNVIIDEYPKDHTSADALSALQLASLLGITPVVREIVETTNLARYLRQTNIRSSLHGFSHTRPRSEDRILKTRDGQPILATAELVAMTPLELAVLEGHRGVTAISRCDKEMVKLLIGAGAPKLKASKSLNGPIGTAITNSRLDVDEITYALLHLANDATPYPHNEPRFEEYARVLLQGDASPNGTFLHSRGITVQALGPFPDEQTPLMLAISSMHLGCPTVDPIEIVQFLLDSGASINQTDRKGWSALHHVANQIALGRAKKAWEDMEDGEEYKLYGIASLLIEAGIDQDLEDRKKRKAADILEIVGAPVWKRDISWYERLMRSEPTRRMSLE</sequence>
<feature type="compositionally biased region" description="Basic and acidic residues" evidence="4">
    <location>
        <begin position="57"/>
        <end position="69"/>
    </location>
</feature>
<evidence type="ECO:0000256" key="3">
    <source>
        <dbReference type="PROSITE-ProRule" id="PRU00023"/>
    </source>
</evidence>
<organism evidence="6 7">
    <name type="scientific">Fusarium langsethiae</name>
    <dbReference type="NCBI Taxonomy" id="179993"/>
    <lineage>
        <taxon>Eukaryota</taxon>
        <taxon>Fungi</taxon>
        <taxon>Dikarya</taxon>
        <taxon>Ascomycota</taxon>
        <taxon>Pezizomycotina</taxon>
        <taxon>Sordariomycetes</taxon>
        <taxon>Hypocreomycetidae</taxon>
        <taxon>Hypocreales</taxon>
        <taxon>Nectriaceae</taxon>
        <taxon>Fusarium</taxon>
    </lineage>
</organism>
<dbReference type="InterPro" id="IPR000953">
    <property type="entry name" value="Chromo/chromo_shadow_dom"/>
</dbReference>
<name>A0A0N0DEU4_FUSLA</name>
<dbReference type="SMART" id="SM00248">
    <property type="entry name" value="ANK"/>
    <property type="match status" value="3"/>
</dbReference>
<dbReference type="AlphaFoldDB" id="A0A0N0DEU4"/>
<dbReference type="PANTHER" id="PTHR10039">
    <property type="entry name" value="AMELOGENIN"/>
    <property type="match status" value="1"/>
</dbReference>
<dbReference type="SUPFAM" id="SSF54160">
    <property type="entry name" value="Chromo domain-like"/>
    <property type="match status" value="1"/>
</dbReference>
<dbReference type="PROSITE" id="PS50013">
    <property type="entry name" value="CHROMO_2"/>
    <property type="match status" value="1"/>
</dbReference>
<evidence type="ECO:0000313" key="7">
    <source>
        <dbReference type="Proteomes" id="UP000037904"/>
    </source>
</evidence>
<dbReference type="InterPro" id="IPR016197">
    <property type="entry name" value="Chromo-like_dom_sf"/>
</dbReference>
<dbReference type="InterPro" id="IPR002110">
    <property type="entry name" value="Ankyrin_rpt"/>
</dbReference>
<comment type="caution">
    <text evidence="6">The sequence shown here is derived from an EMBL/GenBank/DDBJ whole genome shotgun (WGS) entry which is preliminary data.</text>
</comment>
<dbReference type="PANTHER" id="PTHR10039:SF17">
    <property type="entry name" value="FUNGAL STAND N-TERMINAL GOODBYE DOMAIN-CONTAINING PROTEIN-RELATED"/>
    <property type="match status" value="1"/>
</dbReference>
<dbReference type="Gene3D" id="3.40.50.300">
    <property type="entry name" value="P-loop containing nucleotide triphosphate hydrolases"/>
    <property type="match status" value="1"/>
</dbReference>
<dbReference type="Pfam" id="PF24883">
    <property type="entry name" value="NPHP3_N"/>
    <property type="match status" value="1"/>
</dbReference>
<evidence type="ECO:0000256" key="4">
    <source>
        <dbReference type="SAM" id="MobiDB-lite"/>
    </source>
</evidence>
<proteinExistence type="predicted"/>
<dbReference type="InterPro" id="IPR056884">
    <property type="entry name" value="NPHP3-like_N"/>
</dbReference>
<feature type="domain" description="Chromo" evidence="5">
    <location>
        <begin position="162"/>
        <end position="227"/>
    </location>
</feature>
<dbReference type="InterPro" id="IPR023780">
    <property type="entry name" value="Chromo_domain"/>
</dbReference>
<feature type="region of interest" description="Disordered" evidence="4">
    <location>
        <begin position="215"/>
        <end position="244"/>
    </location>
</feature>
<evidence type="ECO:0000256" key="2">
    <source>
        <dbReference type="ARBA" id="ARBA00022737"/>
    </source>
</evidence>
<keyword evidence="7" id="KW-1185">Reference proteome</keyword>
<dbReference type="Gene3D" id="2.40.50.40">
    <property type="match status" value="1"/>
</dbReference>
<dbReference type="Gene3D" id="1.25.40.20">
    <property type="entry name" value="Ankyrin repeat-containing domain"/>
    <property type="match status" value="1"/>
</dbReference>
<protein>
    <submittedName>
        <fullName evidence="6">Vegetative incompatibility protein het-e-1</fullName>
    </submittedName>
</protein>
<comment type="subunit">
    <text evidence="1">Component of the NuA4 histone acetyltransferase complex.</text>
</comment>
<dbReference type="EMBL" id="JXCE01000089">
    <property type="protein sequence ID" value="KPA41665.1"/>
    <property type="molecule type" value="Genomic_DNA"/>
</dbReference>
<dbReference type="PROSITE" id="PS50088">
    <property type="entry name" value="ANK_REPEAT"/>
    <property type="match status" value="1"/>
</dbReference>
<dbReference type="CDD" id="cd00024">
    <property type="entry name" value="CD_CSD"/>
    <property type="match status" value="1"/>
</dbReference>
<dbReference type="SUPFAM" id="SSF52540">
    <property type="entry name" value="P-loop containing nucleoside triphosphate hydrolases"/>
    <property type="match status" value="1"/>
</dbReference>
<dbReference type="SUPFAM" id="SSF48403">
    <property type="entry name" value="Ankyrin repeat"/>
    <property type="match status" value="1"/>
</dbReference>
<evidence type="ECO:0000313" key="6">
    <source>
        <dbReference type="EMBL" id="KPA41665.1"/>
    </source>
</evidence>
<dbReference type="Pfam" id="PF00385">
    <property type="entry name" value="Chromo"/>
    <property type="match status" value="1"/>
</dbReference>
<accession>A0A0N0DEU4</accession>
<keyword evidence="3" id="KW-0040">ANK repeat</keyword>
<keyword evidence="2" id="KW-0677">Repeat</keyword>
<dbReference type="InterPro" id="IPR027417">
    <property type="entry name" value="P-loop_NTPase"/>
</dbReference>
<dbReference type="Pfam" id="PF00023">
    <property type="entry name" value="Ank"/>
    <property type="match status" value="1"/>
</dbReference>
<reference evidence="6 7" key="1">
    <citation type="submission" date="2015-04" db="EMBL/GenBank/DDBJ databases">
        <title>The draft genome sequence of Fusarium langsethiae, a T-2/HT-2 mycotoxin producer.</title>
        <authorList>
            <person name="Lysoe E."/>
            <person name="Divon H.H."/>
            <person name="Terzi V."/>
            <person name="Orru L."/>
            <person name="Lamontanara A."/>
            <person name="Kolseth A.-K."/>
            <person name="Frandsen R.J."/>
            <person name="Nielsen K."/>
            <person name="Thrane U."/>
        </authorList>
    </citation>
    <scope>NUCLEOTIDE SEQUENCE [LARGE SCALE GENOMIC DNA]</scope>
    <source>
        <strain evidence="6 7">Fl201059</strain>
    </source>
</reference>
<feature type="repeat" description="ANK" evidence="3">
    <location>
        <begin position="1125"/>
        <end position="1165"/>
    </location>
</feature>
<dbReference type="GO" id="GO:0006338">
    <property type="term" value="P:chromatin remodeling"/>
    <property type="evidence" value="ECO:0007669"/>
    <property type="project" value="UniProtKB-ARBA"/>
</dbReference>
<feature type="compositionally biased region" description="Basic residues" evidence="4">
    <location>
        <begin position="229"/>
        <end position="244"/>
    </location>
</feature>
<feature type="region of interest" description="Disordered" evidence="4">
    <location>
        <begin position="56"/>
        <end position="92"/>
    </location>
</feature>
<evidence type="ECO:0000256" key="1">
    <source>
        <dbReference type="ARBA" id="ARBA00011353"/>
    </source>
</evidence>
<dbReference type="Proteomes" id="UP000037904">
    <property type="component" value="Unassembled WGS sequence"/>
</dbReference>
<dbReference type="SMART" id="SM00298">
    <property type="entry name" value="CHROMO"/>
    <property type="match status" value="2"/>
</dbReference>
<dbReference type="InterPro" id="IPR036770">
    <property type="entry name" value="Ankyrin_rpt-contain_sf"/>
</dbReference>